<dbReference type="PANTHER" id="PTHR44281:SF2">
    <property type="entry name" value="SPINDLE ASSEMBLY ABNORMAL PROTEIN 6 HOMOLOG"/>
    <property type="match status" value="1"/>
</dbReference>
<evidence type="ECO:0000256" key="5">
    <source>
        <dbReference type="ARBA" id="ARBA00023306"/>
    </source>
</evidence>
<comment type="subcellular location">
    <subcellularLocation>
        <location evidence="1">Cytoplasm</location>
        <location evidence="1">Cytoskeleton</location>
        <location evidence="1">Microtubule organizing center</location>
        <location evidence="1">Centrosome</location>
    </subcellularLocation>
</comment>
<evidence type="ECO:0000256" key="1">
    <source>
        <dbReference type="ARBA" id="ARBA00004300"/>
    </source>
</evidence>
<dbReference type="CDD" id="cd10142">
    <property type="entry name" value="HD_SAS6_N"/>
    <property type="match status" value="1"/>
</dbReference>
<feature type="domain" description="Spindle assembly abnormal protein 6 N-terminal" evidence="8">
    <location>
        <begin position="75"/>
        <end position="197"/>
    </location>
</feature>
<feature type="compositionally biased region" description="Basic and acidic residues" evidence="7">
    <location>
        <begin position="267"/>
        <end position="295"/>
    </location>
</feature>
<feature type="coiled-coil region" evidence="6">
    <location>
        <begin position="363"/>
        <end position="425"/>
    </location>
</feature>
<keyword evidence="3 6" id="KW-0175">Coiled coil</keyword>
<evidence type="ECO:0000256" key="2">
    <source>
        <dbReference type="ARBA" id="ARBA00022490"/>
    </source>
</evidence>
<feature type="region of interest" description="Disordered" evidence="7">
    <location>
        <begin position="606"/>
        <end position="642"/>
    </location>
</feature>
<evidence type="ECO:0000256" key="4">
    <source>
        <dbReference type="ARBA" id="ARBA00023212"/>
    </source>
</evidence>
<proteinExistence type="predicted"/>
<feature type="compositionally biased region" description="Polar residues" evidence="7">
    <location>
        <begin position="711"/>
        <end position="720"/>
    </location>
</feature>
<gene>
    <name evidence="9" type="ORF">BDEG_27615</name>
</gene>
<reference evidence="9 10" key="2">
    <citation type="submission" date="2016-05" db="EMBL/GenBank/DDBJ databases">
        <title>Lineage-specific infection strategies underlie the spectrum of fungal disease in amphibians.</title>
        <authorList>
            <person name="Cuomo C.A."/>
            <person name="Farrer R.A."/>
            <person name="James T."/>
            <person name="Longcore J."/>
            <person name="Birren B."/>
        </authorList>
    </citation>
    <scope>NUCLEOTIDE SEQUENCE [LARGE SCALE GENOMIC DNA]</scope>
    <source>
        <strain evidence="9 10">JEL423</strain>
    </source>
</reference>
<dbReference type="eggNOG" id="ENOG502QQ4W">
    <property type="taxonomic scope" value="Eukaryota"/>
</dbReference>
<evidence type="ECO:0000313" key="9">
    <source>
        <dbReference type="EMBL" id="OAJ44381.1"/>
    </source>
</evidence>
<dbReference type="EMBL" id="DS022312">
    <property type="protein sequence ID" value="OAJ44381.1"/>
    <property type="molecule type" value="Genomic_DNA"/>
</dbReference>
<feature type="region of interest" description="Disordered" evidence="7">
    <location>
        <begin position="266"/>
        <end position="295"/>
    </location>
</feature>
<name>A0A177WXZ7_BATDL</name>
<evidence type="ECO:0000313" key="10">
    <source>
        <dbReference type="Proteomes" id="UP000077115"/>
    </source>
</evidence>
<evidence type="ECO:0000256" key="6">
    <source>
        <dbReference type="SAM" id="Coils"/>
    </source>
</evidence>
<evidence type="ECO:0000259" key="8">
    <source>
        <dbReference type="Pfam" id="PF16531"/>
    </source>
</evidence>
<dbReference type="Proteomes" id="UP000077115">
    <property type="component" value="Unassembled WGS sequence"/>
</dbReference>
<reference evidence="9 10" key="1">
    <citation type="submission" date="2006-10" db="EMBL/GenBank/DDBJ databases">
        <title>The Genome Sequence of Batrachochytrium dendrobatidis JEL423.</title>
        <authorList>
            <consortium name="The Broad Institute Genome Sequencing Platform"/>
            <person name="Birren B."/>
            <person name="Lander E."/>
            <person name="Galagan J."/>
            <person name="Cuomo C."/>
            <person name="Devon K."/>
            <person name="Jaffe D."/>
            <person name="Butler J."/>
            <person name="Alvarez P."/>
            <person name="Gnerre S."/>
            <person name="Grabherr M."/>
            <person name="Kleber M."/>
            <person name="Mauceli E."/>
            <person name="Brockman W."/>
            <person name="Young S."/>
            <person name="LaButti K."/>
            <person name="Sykes S."/>
            <person name="DeCaprio D."/>
            <person name="Crawford M."/>
            <person name="Koehrsen M."/>
            <person name="Engels R."/>
            <person name="Montgomery P."/>
            <person name="Pearson M."/>
            <person name="Howarth C."/>
            <person name="Larson L."/>
            <person name="White J."/>
            <person name="O'Leary S."/>
            <person name="Kodira C."/>
            <person name="Zeng Q."/>
            <person name="Yandava C."/>
            <person name="Alvarado L."/>
            <person name="Longcore J."/>
            <person name="James T."/>
        </authorList>
    </citation>
    <scope>NUCLEOTIDE SEQUENCE [LARGE SCALE GENOMIC DNA]</scope>
    <source>
        <strain evidence="9 10">JEL423</strain>
    </source>
</reference>
<evidence type="ECO:0000256" key="7">
    <source>
        <dbReference type="SAM" id="MobiDB-lite"/>
    </source>
</evidence>
<feature type="compositionally biased region" description="Polar residues" evidence="7">
    <location>
        <begin position="606"/>
        <end position="628"/>
    </location>
</feature>
<feature type="region of interest" description="Disordered" evidence="7">
    <location>
        <begin position="651"/>
        <end position="670"/>
    </location>
</feature>
<dbReference type="InterPro" id="IPR038558">
    <property type="entry name" value="SAS-6_N_sf"/>
</dbReference>
<keyword evidence="4" id="KW-0206">Cytoskeleton</keyword>
<dbReference type="AlphaFoldDB" id="A0A177WXZ7"/>
<feature type="coiled-coil region" evidence="6">
    <location>
        <begin position="482"/>
        <end position="516"/>
    </location>
</feature>
<dbReference type="InterPro" id="IPR032396">
    <property type="entry name" value="SAS-6_N"/>
</dbReference>
<dbReference type="Gene3D" id="2.170.210.20">
    <property type="entry name" value="Spindle assembly abnormal protein 6, N-terminal domain"/>
    <property type="match status" value="1"/>
</dbReference>
<accession>A0A177WXZ7</accession>
<dbReference type="Pfam" id="PF16531">
    <property type="entry name" value="SAS-6_N"/>
    <property type="match status" value="1"/>
</dbReference>
<dbReference type="STRING" id="403673.A0A177WXZ7"/>
<organism evidence="9 10">
    <name type="scientific">Batrachochytrium dendrobatidis (strain JEL423)</name>
    <dbReference type="NCBI Taxonomy" id="403673"/>
    <lineage>
        <taxon>Eukaryota</taxon>
        <taxon>Fungi</taxon>
        <taxon>Fungi incertae sedis</taxon>
        <taxon>Chytridiomycota</taxon>
        <taxon>Chytridiomycota incertae sedis</taxon>
        <taxon>Chytridiomycetes</taxon>
        <taxon>Rhizophydiales</taxon>
        <taxon>Rhizophydiales incertae sedis</taxon>
        <taxon>Batrachochytrium</taxon>
    </lineage>
</organism>
<protein>
    <recommendedName>
        <fullName evidence="8">Spindle assembly abnormal protein 6 N-terminal domain-containing protein</fullName>
    </recommendedName>
</protein>
<dbReference type="PANTHER" id="PTHR44281">
    <property type="entry name" value="SPINDLE ASSEMBLY ABNORMAL PROTEIN 6 HOMOLOG"/>
    <property type="match status" value="1"/>
</dbReference>
<feature type="region of interest" description="Disordered" evidence="7">
    <location>
        <begin position="697"/>
        <end position="720"/>
    </location>
</feature>
<sequence>MDRTQDTLFCKKVPVTLKAALGLSASYPAQNSSINGQPSPATPFPSNLPSHIGGLSGLQIHTSTASPLANTVSDGSHFQEKKHSGITINVSMAAKAGGRFKTLEVQLTDETDPYFLYHLDIAEDDFHSLRTQQNLLVDFSQFPIKFIELLEECIAGALDEHPKFLAHLVADSNAKFATFNVVETNSFKHINHLSLQFIPGTDTAIKQYLASLVTEFKAENIALRNKLSDTDDTLTMRVHEAQATILRLTNELDQIKISHSNLSSQLKLEHSADMSKEREQSARERESIRIQNENERRDLERKHEFELSSISQKLALSTTAHSDLLKHTQSLESTLLTANKDNNTLAYENKSISQELDRVSASLQQSLNRCADLDGALKAANERIENLEHKKRDTDDINRKQQDQLSLLHDQKAKLEESLDVYKTQNVRFEEGMKKSRDEITKGNEIIRKLQTELKATKTKLKLKNVVTLQQEQLVTERGNTIESFQKEIASTKEMLSKKNEETSTLREKIEDLTKKIEEGKAIIVDNNHVIEWLHKQLNDDALNRPLTTTLANGGMATGVDFDKYTNATAADNAKLRSPTATYRSRYLPQDHRTVSPVGQTYQHQTQSQIPSQFTAYQPAARTTTSPSPVGHIPGYSANTNSTAIGRTSLQTSYTQRTSAGASTSVGAGKLLSQNNPTTVSKIATTSFNSGAANAFTSLDTRQGGGKPLTASHTTPSSYF</sequence>
<keyword evidence="2" id="KW-0963">Cytoplasm</keyword>
<keyword evidence="5" id="KW-0131">Cell cycle</keyword>
<evidence type="ECO:0000256" key="3">
    <source>
        <dbReference type="ARBA" id="ARBA00023054"/>
    </source>
</evidence>
<dbReference type="VEuPathDB" id="FungiDB:BDEG_27615"/>
<dbReference type="OrthoDB" id="49058at2759"/>